<dbReference type="Pfam" id="PF13770">
    <property type="entry name" value="DUF4169"/>
    <property type="match status" value="1"/>
</dbReference>
<evidence type="ECO:0000313" key="3">
    <source>
        <dbReference type="Proteomes" id="UP001138709"/>
    </source>
</evidence>
<comment type="caution">
    <text evidence="2">The sequence shown here is derived from an EMBL/GenBank/DDBJ whole genome shotgun (WGS) entry which is preliminary data.</text>
</comment>
<dbReference type="EMBL" id="JAAEDL010000012">
    <property type="protein sequence ID" value="MBR0681517.1"/>
    <property type="molecule type" value="Genomic_DNA"/>
</dbReference>
<accession>A0A9X9XCT1</accession>
<keyword evidence="3" id="KW-1185">Reference proteome</keyword>
<reference evidence="2" key="2">
    <citation type="journal article" date="2021" name="Syst. Appl. Microbiol.">
        <title>Roseomonas hellenica sp. nov., isolated from roots of wild-growing Alkanna tinctoria.</title>
        <authorList>
            <person name="Rat A."/>
            <person name="Naranjo H.D."/>
            <person name="Lebbe L."/>
            <person name="Cnockaert M."/>
            <person name="Krigas N."/>
            <person name="Grigoriadou K."/>
            <person name="Maloupa E."/>
            <person name="Willems A."/>
        </authorList>
    </citation>
    <scope>NUCLEOTIDE SEQUENCE</scope>
    <source>
        <strain evidence="2">LMG 31228</strain>
    </source>
</reference>
<sequence length="58" mass="6541">MAEIVNLNKARKARARQEAEAQAAARRTKHGRTKAEKANDVRAEARRQALLDGTKREE</sequence>
<dbReference type="Proteomes" id="UP001138709">
    <property type="component" value="Unassembled WGS sequence"/>
</dbReference>
<gene>
    <name evidence="2" type="ORF">GXW74_13560</name>
</gene>
<dbReference type="InterPro" id="IPR025227">
    <property type="entry name" value="DUF4169"/>
</dbReference>
<name>A0A9X9XCT1_9PROT</name>
<dbReference type="AlphaFoldDB" id="A0A9X9XCT1"/>
<protein>
    <submittedName>
        <fullName evidence="2">DUF4169 family protein</fullName>
    </submittedName>
</protein>
<organism evidence="2 3">
    <name type="scientific">Neoroseomonas eburnea</name>
    <dbReference type="NCBI Taxonomy" id="1346889"/>
    <lineage>
        <taxon>Bacteria</taxon>
        <taxon>Pseudomonadati</taxon>
        <taxon>Pseudomonadota</taxon>
        <taxon>Alphaproteobacteria</taxon>
        <taxon>Acetobacterales</taxon>
        <taxon>Acetobacteraceae</taxon>
        <taxon>Neoroseomonas</taxon>
    </lineage>
</organism>
<evidence type="ECO:0000313" key="2">
    <source>
        <dbReference type="EMBL" id="MBR0681517.1"/>
    </source>
</evidence>
<feature type="region of interest" description="Disordered" evidence="1">
    <location>
        <begin position="1"/>
        <end position="58"/>
    </location>
</feature>
<evidence type="ECO:0000256" key="1">
    <source>
        <dbReference type="SAM" id="MobiDB-lite"/>
    </source>
</evidence>
<feature type="compositionally biased region" description="Basic and acidic residues" evidence="1">
    <location>
        <begin position="33"/>
        <end position="58"/>
    </location>
</feature>
<proteinExistence type="predicted"/>
<reference evidence="2" key="1">
    <citation type="submission" date="2020-01" db="EMBL/GenBank/DDBJ databases">
        <authorList>
            <person name="Rat A."/>
        </authorList>
    </citation>
    <scope>NUCLEOTIDE SEQUENCE</scope>
    <source>
        <strain evidence="2">LMG 31228</strain>
    </source>
</reference>
<dbReference type="RefSeq" id="WP_211847047.1">
    <property type="nucleotide sequence ID" value="NZ_JAAEDL010000012.1"/>
</dbReference>